<dbReference type="EMBL" id="LAZR01020473">
    <property type="protein sequence ID" value="KKL88752.1"/>
    <property type="molecule type" value="Genomic_DNA"/>
</dbReference>
<feature type="non-terminal residue" evidence="2">
    <location>
        <position position="1"/>
    </location>
</feature>
<comment type="caution">
    <text evidence="2">The sequence shown here is derived from an EMBL/GenBank/DDBJ whole genome shotgun (WGS) entry which is preliminary data.</text>
</comment>
<gene>
    <name evidence="2" type="ORF">LCGC14_1921570</name>
</gene>
<evidence type="ECO:0000259" key="1">
    <source>
        <dbReference type="Pfam" id="PF02399"/>
    </source>
</evidence>
<dbReference type="InterPro" id="IPR003450">
    <property type="entry name" value="Replication_origin-bd"/>
</dbReference>
<reference evidence="2" key="1">
    <citation type="journal article" date="2015" name="Nature">
        <title>Complex archaea that bridge the gap between prokaryotes and eukaryotes.</title>
        <authorList>
            <person name="Spang A."/>
            <person name="Saw J.H."/>
            <person name="Jorgensen S.L."/>
            <person name="Zaremba-Niedzwiedzka K."/>
            <person name="Martijn J."/>
            <person name="Lind A.E."/>
            <person name="van Eijk R."/>
            <person name="Schleper C."/>
            <person name="Guy L."/>
            <person name="Ettema T.J."/>
        </authorList>
    </citation>
    <scope>NUCLEOTIDE SEQUENCE</scope>
</reference>
<sequence length="641" mass="74481">NPGEDVARRPYLDIDGFKPDKNINLSNDQCNIICIAFNEACRNLFGEAETYKAIKSDKTNNIHLVFDRYIQTANEERSAPYAYQKILIGEIKSYIKCFYDETDRQKDDDYYKMLNAIDSSPGLRSLYSLKNGDKNNYYVPSQADACSAKNVETILKHDPCFISNSRKAEIDLSYHIEASLIALNDNNRRSQLHSSDDYPDSCDQIITMKDIKKTIKKIPIKFLTNYYSWLNVASCIKSVMYDGFNKNIYECFDQRSRLAPSYDKTNNKKLFDDARILYGGFASLIEKINKYNQRPVRADRIKSMIKNVRTDDNHGWTKMNVLSNGYIDKTFMNSIRGDIALKAHTGTGKSTACVNFIKNNPTMSVLVITQRILCGRNFLKTLNKENLGFKFYQDIDFKKINKITRLVIQIESIHKINRISDKFDLIILDEFESVVNQFDSQNFKLPWESGLVLTRIFSRANRLILMDAYLNNRTINNFYKFFRKSELKNLNKIYVDKKNKLNEEMVIFINKNNMIEQLVNDAKVGKKLVIACDMKKITYIIASLLRELPSNNKVLVINGDNSKESAQLEVINNEEKLTDYDHFIYSPSIESGFSFSKAHFDRQYNIFEYSPVSLISNLQQTNRIRVKNDKMNFVYFNKFTK</sequence>
<dbReference type="GO" id="GO:0005524">
    <property type="term" value="F:ATP binding"/>
    <property type="evidence" value="ECO:0007669"/>
    <property type="project" value="InterPro"/>
</dbReference>
<name>A0A0F9INF3_9ZZZZ</name>
<organism evidence="2">
    <name type="scientific">marine sediment metagenome</name>
    <dbReference type="NCBI Taxonomy" id="412755"/>
    <lineage>
        <taxon>unclassified sequences</taxon>
        <taxon>metagenomes</taxon>
        <taxon>ecological metagenomes</taxon>
    </lineage>
</organism>
<dbReference type="SUPFAM" id="SSF52540">
    <property type="entry name" value="P-loop containing nucleoside triphosphate hydrolases"/>
    <property type="match status" value="1"/>
</dbReference>
<accession>A0A0F9INF3</accession>
<dbReference type="AlphaFoldDB" id="A0A0F9INF3"/>
<dbReference type="Gene3D" id="3.40.50.300">
    <property type="entry name" value="P-loop containing nucleotide triphosphate hydrolases"/>
    <property type="match status" value="1"/>
</dbReference>
<protein>
    <recommendedName>
        <fullName evidence="1">Replication origin-binding protein domain-containing protein</fullName>
    </recommendedName>
</protein>
<dbReference type="GO" id="GO:0006260">
    <property type="term" value="P:DNA replication"/>
    <property type="evidence" value="ECO:0007669"/>
    <property type="project" value="InterPro"/>
</dbReference>
<dbReference type="InterPro" id="IPR027417">
    <property type="entry name" value="P-loop_NTPase"/>
</dbReference>
<evidence type="ECO:0000313" key="2">
    <source>
        <dbReference type="EMBL" id="KKL88752.1"/>
    </source>
</evidence>
<feature type="domain" description="Replication origin-binding protein" evidence="1">
    <location>
        <begin position="340"/>
        <end position="481"/>
    </location>
</feature>
<proteinExistence type="predicted"/>
<dbReference type="GO" id="GO:0003688">
    <property type="term" value="F:DNA replication origin binding"/>
    <property type="evidence" value="ECO:0007669"/>
    <property type="project" value="InterPro"/>
</dbReference>
<dbReference type="Pfam" id="PF02399">
    <property type="entry name" value="Herpes_ori_bp"/>
    <property type="match status" value="1"/>
</dbReference>